<keyword evidence="2" id="KW-1185">Reference proteome</keyword>
<gene>
    <name evidence="1" type="ORF">RHMOL_Rhmol04G0015700</name>
</gene>
<protein>
    <submittedName>
        <fullName evidence="1">Uncharacterized protein</fullName>
    </submittedName>
</protein>
<reference evidence="1" key="1">
    <citation type="submission" date="2022-02" db="EMBL/GenBank/DDBJ databases">
        <title>Plant Genome Project.</title>
        <authorList>
            <person name="Zhang R.-G."/>
        </authorList>
    </citation>
    <scope>NUCLEOTIDE SEQUENCE</scope>
    <source>
        <strain evidence="1">AT1</strain>
    </source>
</reference>
<accession>A0ACC0NY97</accession>
<evidence type="ECO:0000313" key="2">
    <source>
        <dbReference type="Proteomes" id="UP001062846"/>
    </source>
</evidence>
<comment type="caution">
    <text evidence="1">The sequence shown here is derived from an EMBL/GenBank/DDBJ whole genome shotgun (WGS) entry which is preliminary data.</text>
</comment>
<sequence>MHGQLVEILNTGLVLRSLFQSDSSIVQWTIRGHILSRSLLELEGEYVLVLFGLLNVELPFAHLLFHFDWKFANGTKNEDVDMTGVFAISS</sequence>
<dbReference type="EMBL" id="CM046391">
    <property type="protein sequence ID" value="KAI8557502.1"/>
    <property type="molecule type" value="Genomic_DNA"/>
</dbReference>
<name>A0ACC0NY97_RHOML</name>
<organism evidence="1 2">
    <name type="scientific">Rhododendron molle</name>
    <name type="common">Chinese azalea</name>
    <name type="synonym">Azalea mollis</name>
    <dbReference type="NCBI Taxonomy" id="49168"/>
    <lineage>
        <taxon>Eukaryota</taxon>
        <taxon>Viridiplantae</taxon>
        <taxon>Streptophyta</taxon>
        <taxon>Embryophyta</taxon>
        <taxon>Tracheophyta</taxon>
        <taxon>Spermatophyta</taxon>
        <taxon>Magnoliopsida</taxon>
        <taxon>eudicotyledons</taxon>
        <taxon>Gunneridae</taxon>
        <taxon>Pentapetalae</taxon>
        <taxon>asterids</taxon>
        <taxon>Ericales</taxon>
        <taxon>Ericaceae</taxon>
        <taxon>Ericoideae</taxon>
        <taxon>Rhodoreae</taxon>
        <taxon>Rhododendron</taxon>
    </lineage>
</organism>
<evidence type="ECO:0000313" key="1">
    <source>
        <dbReference type="EMBL" id="KAI8557502.1"/>
    </source>
</evidence>
<proteinExistence type="predicted"/>
<dbReference type="Proteomes" id="UP001062846">
    <property type="component" value="Chromosome 4"/>
</dbReference>